<comment type="caution">
    <text evidence="1">The sequence shown here is derived from an EMBL/GenBank/DDBJ whole genome shotgun (WGS) entry which is preliminary data.</text>
</comment>
<keyword evidence="2" id="KW-1185">Reference proteome</keyword>
<name>A0AAN8X266_HALRR</name>
<sequence length="124" mass="13167">MLMASQAEGVEACETCAPGIGPAQSASSTISHQEECATNVTHQGKEADQVEEVEWRAATLCAQGTGSAIIASFTTLPPVTSVSNAPHLNDVCCSPSIRNHQGPRQREGGCVRHSQYKLTYLRVL</sequence>
<dbReference type="Proteomes" id="UP001381693">
    <property type="component" value="Unassembled WGS sequence"/>
</dbReference>
<evidence type="ECO:0000313" key="1">
    <source>
        <dbReference type="EMBL" id="KAK7076590.1"/>
    </source>
</evidence>
<reference evidence="1 2" key="1">
    <citation type="submission" date="2023-11" db="EMBL/GenBank/DDBJ databases">
        <title>Halocaridina rubra genome assembly.</title>
        <authorList>
            <person name="Smith C."/>
        </authorList>
    </citation>
    <scope>NUCLEOTIDE SEQUENCE [LARGE SCALE GENOMIC DNA]</scope>
    <source>
        <strain evidence="1">EP-1</strain>
        <tissue evidence="1">Whole</tissue>
    </source>
</reference>
<dbReference type="EMBL" id="JAXCGZ010009611">
    <property type="protein sequence ID" value="KAK7076590.1"/>
    <property type="molecule type" value="Genomic_DNA"/>
</dbReference>
<protein>
    <submittedName>
        <fullName evidence="1">Uncharacterized protein</fullName>
    </submittedName>
</protein>
<proteinExistence type="predicted"/>
<organism evidence="1 2">
    <name type="scientific">Halocaridina rubra</name>
    <name type="common">Hawaiian red shrimp</name>
    <dbReference type="NCBI Taxonomy" id="373956"/>
    <lineage>
        <taxon>Eukaryota</taxon>
        <taxon>Metazoa</taxon>
        <taxon>Ecdysozoa</taxon>
        <taxon>Arthropoda</taxon>
        <taxon>Crustacea</taxon>
        <taxon>Multicrustacea</taxon>
        <taxon>Malacostraca</taxon>
        <taxon>Eumalacostraca</taxon>
        <taxon>Eucarida</taxon>
        <taxon>Decapoda</taxon>
        <taxon>Pleocyemata</taxon>
        <taxon>Caridea</taxon>
        <taxon>Atyoidea</taxon>
        <taxon>Atyidae</taxon>
        <taxon>Halocaridina</taxon>
    </lineage>
</organism>
<dbReference type="AlphaFoldDB" id="A0AAN8X266"/>
<accession>A0AAN8X266</accession>
<gene>
    <name evidence="1" type="ORF">SK128_004123</name>
</gene>
<evidence type="ECO:0000313" key="2">
    <source>
        <dbReference type="Proteomes" id="UP001381693"/>
    </source>
</evidence>